<keyword evidence="3 11" id="KW-0812">Transmembrane</keyword>
<protein>
    <submittedName>
        <fullName evidence="12">Uncharacterized protein</fullName>
    </submittedName>
</protein>
<comment type="similarity">
    <text evidence="2">Belongs to the MDM31/MDM32 family.</text>
</comment>
<sequence>MMNGNVGRRIYAYLCESADPFLRGAARRAPARASYRDSLIHRAATRSFTAFHGARSFSRPPKSSKYVLTRGFASGGFLAFGTNPTTTATETAVTTCANSVEKCLCLAERRKLVHTLQSAWKRGIHSNPRRRGGGKRNIGSAADRRNNKGTAGDKPKDAVPSGGHDKTGAAGAGAASKTDTSTHQLLDRLPHLPNLSQYHRPTKDELLAAATGFWSRMKVRFKWFSIRSVRPYNMDDISAFISWVLVGHVIWVIVGTTTFFSIAIFLVNTVFAQETLARWIGNYLTKSSGVTVVFESAVVPKWKDGVITFTKVFVSRRPGQGNPKVSKGSSTSAAAAAAAAAVAGKREGAEGRETSSEEREEDTNYTQFDLTIDTVNVTLSFPKWFDGKGLLKDVEVKGIRGVVDRASVEYSGDDDDPRTYRHEHNSGDFEIDSFKLEDLLVTVHQPNDFRPFSVSIYSCELPQLRKQWLFYDFLSANTMNGSFDNSLFTIHPRQTHGYTGAEAGGEANLWKKHSRLRIDGLNIDHLNRGVEGPFSWIYEGQVDIIADIMLPAENDDSIAKVMSDFYDRMEATVTSNRHLDRFRDSYNANNSRQREDAGRLQGEASPHDDDDKRFMVMDLRIHLNDVRAAVPIFNKDLSYVNNALVRPIVAFINSRRTFIPITCRVVKRASDFDGSWTPFDSGLMDDLSAEASIYIESLLWLRFQFADSVVVVDIRGIREERCGRPGPYETIEKGWLVVAPVGGTSSVHGYGGEHCMIDIQDSRGYGYQKCN</sequence>
<dbReference type="InterPro" id="IPR012571">
    <property type="entry name" value="Mdm31/Mdm32"/>
</dbReference>
<keyword evidence="4" id="KW-0999">Mitochondrion inner membrane</keyword>
<evidence type="ECO:0000256" key="5">
    <source>
        <dbReference type="ARBA" id="ARBA00022946"/>
    </source>
</evidence>
<reference evidence="12" key="1">
    <citation type="submission" date="2021-03" db="EMBL/GenBank/DDBJ databases">
        <title>Comparative genomics and phylogenomic investigation of the class Geoglossomycetes provide insights into ecological specialization and systematics.</title>
        <authorList>
            <person name="Melie T."/>
            <person name="Pirro S."/>
            <person name="Miller A.N."/>
            <person name="Quandt A."/>
        </authorList>
    </citation>
    <scope>NUCLEOTIDE SEQUENCE</scope>
    <source>
        <strain evidence="12">GBOQ0MN5Z8</strain>
    </source>
</reference>
<dbReference type="GO" id="GO:0007005">
    <property type="term" value="P:mitochondrion organization"/>
    <property type="evidence" value="ECO:0007669"/>
    <property type="project" value="InterPro"/>
</dbReference>
<feature type="compositionally biased region" description="Basic residues" evidence="10">
    <location>
        <begin position="123"/>
        <end position="134"/>
    </location>
</feature>
<evidence type="ECO:0000313" key="12">
    <source>
        <dbReference type="EMBL" id="KAH0543495.1"/>
    </source>
</evidence>
<dbReference type="EMBL" id="JAGHQL010000031">
    <property type="protein sequence ID" value="KAH0543495.1"/>
    <property type="molecule type" value="Genomic_DNA"/>
</dbReference>
<comment type="caution">
    <text evidence="12">The sequence shown here is derived from an EMBL/GenBank/DDBJ whole genome shotgun (WGS) entry which is preliminary data.</text>
</comment>
<evidence type="ECO:0000256" key="10">
    <source>
        <dbReference type="SAM" id="MobiDB-lite"/>
    </source>
</evidence>
<dbReference type="GO" id="GO:0000001">
    <property type="term" value="P:mitochondrion inheritance"/>
    <property type="evidence" value="ECO:0007669"/>
    <property type="project" value="InterPro"/>
</dbReference>
<gene>
    <name evidence="12" type="ORF">FGG08_002163</name>
</gene>
<dbReference type="Proteomes" id="UP000698800">
    <property type="component" value="Unassembled WGS sequence"/>
</dbReference>
<dbReference type="GO" id="GO:0005743">
    <property type="term" value="C:mitochondrial inner membrane"/>
    <property type="evidence" value="ECO:0007669"/>
    <property type="project" value="UniProtKB-SubCell"/>
</dbReference>
<evidence type="ECO:0000256" key="4">
    <source>
        <dbReference type="ARBA" id="ARBA00022792"/>
    </source>
</evidence>
<organism evidence="12 13">
    <name type="scientific">Glutinoglossum americanum</name>
    <dbReference type="NCBI Taxonomy" id="1670608"/>
    <lineage>
        <taxon>Eukaryota</taxon>
        <taxon>Fungi</taxon>
        <taxon>Dikarya</taxon>
        <taxon>Ascomycota</taxon>
        <taxon>Pezizomycotina</taxon>
        <taxon>Geoglossomycetes</taxon>
        <taxon>Geoglossales</taxon>
        <taxon>Geoglossaceae</taxon>
        <taxon>Glutinoglossum</taxon>
    </lineage>
</organism>
<name>A0A9P8I6S0_9PEZI</name>
<dbReference type="OrthoDB" id="17678at2759"/>
<evidence type="ECO:0000256" key="9">
    <source>
        <dbReference type="ARBA" id="ARBA00025191"/>
    </source>
</evidence>
<evidence type="ECO:0000256" key="6">
    <source>
        <dbReference type="ARBA" id="ARBA00022989"/>
    </source>
</evidence>
<feature type="transmembrane region" description="Helical" evidence="11">
    <location>
        <begin position="240"/>
        <end position="267"/>
    </location>
</feature>
<comment type="function">
    <text evidence="9">Involved in the organization of the mitochondrial membranes and the global structure of the mitochondria. Also required for mitochondrial distribution and mobility as well as for the maintenance of mitochondrial DNA nucleoids structures.</text>
</comment>
<keyword evidence="13" id="KW-1185">Reference proteome</keyword>
<dbReference type="PANTHER" id="PTHR31068:SF0">
    <property type="entry name" value="MITOCHONDRIAL DISTRIBUTION AND MORPHOLOGY PROTEIN 31"/>
    <property type="match status" value="1"/>
</dbReference>
<feature type="region of interest" description="Disordered" evidence="10">
    <location>
        <begin position="584"/>
        <end position="609"/>
    </location>
</feature>
<accession>A0A9P8I6S0</accession>
<keyword evidence="7" id="KW-0496">Mitochondrion</keyword>
<evidence type="ECO:0000256" key="3">
    <source>
        <dbReference type="ARBA" id="ARBA00022692"/>
    </source>
</evidence>
<evidence type="ECO:0000256" key="1">
    <source>
        <dbReference type="ARBA" id="ARBA00004273"/>
    </source>
</evidence>
<dbReference type="PANTHER" id="PTHR31068">
    <property type="entry name" value="MITOCHONDRIAL DISTRIBUTION AND MORPHOLOGY PROTEIN 31"/>
    <property type="match status" value="1"/>
</dbReference>
<evidence type="ECO:0000256" key="7">
    <source>
        <dbReference type="ARBA" id="ARBA00023128"/>
    </source>
</evidence>
<evidence type="ECO:0000256" key="2">
    <source>
        <dbReference type="ARBA" id="ARBA00005687"/>
    </source>
</evidence>
<keyword evidence="6 11" id="KW-1133">Transmembrane helix</keyword>
<feature type="compositionally biased region" description="Low complexity" evidence="10">
    <location>
        <begin position="168"/>
        <end position="177"/>
    </location>
</feature>
<dbReference type="Pfam" id="PF08118">
    <property type="entry name" value="MDM31_MDM32"/>
    <property type="match status" value="1"/>
</dbReference>
<keyword evidence="8 11" id="KW-0472">Membrane</keyword>
<keyword evidence="5" id="KW-0809">Transit peptide</keyword>
<feature type="region of interest" description="Disordered" evidence="10">
    <location>
        <begin position="123"/>
        <end position="177"/>
    </location>
</feature>
<evidence type="ECO:0000256" key="11">
    <source>
        <dbReference type="SAM" id="Phobius"/>
    </source>
</evidence>
<comment type="subcellular location">
    <subcellularLocation>
        <location evidence="1">Mitochondrion inner membrane</location>
    </subcellularLocation>
</comment>
<evidence type="ECO:0000313" key="13">
    <source>
        <dbReference type="Proteomes" id="UP000698800"/>
    </source>
</evidence>
<proteinExistence type="inferred from homology"/>
<feature type="compositionally biased region" description="Basic and acidic residues" evidence="10">
    <location>
        <begin position="142"/>
        <end position="167"/>
    </location>
</feature>
<evidence type="ECO:0000256" key="8">
    <source>
        <dbReference type="ARBA" id="ARBA00023136"/>
    </source>
</evidence>
<dbReference type="AlphaFoldDB" id="A0A9P8I6S0"/>